<dbReference type="InterPro" id="IPR014875">
    <property type="entry name" value="Mor_transcription_activator"/>
</dbReference>
<sequence>MNNEQQIGLFEADHSVVGALFDNLDHLPENEIVHKWPSTLVELIDVMRSELVRQGENSIEAQNKASKLVGVMAHYFGGQSFYLPTGNTLKDALRNVMIFRDFNGGNVPTLVRKYKLSESHIYAIIREQRALQRRRHQPEFKFD</sequence>
<proteinExistence type="predicted"/>
<accession>A0A1T0B6Z9</accession>
<dbReference type="Gene3D" id="1.10.10.60">
    <property type="entry name" value="Homeodomain-like"/>
    <property type="match status" value="1"/>
</dbReference>
<dbReference type="Pfam" id="PF08765">
    <property type="entry name" value="Mor"/>
    <property type="match status" value="1"/>
</dbReference>
<dbReference type="EMBL" id="MUYB01000012">
    <property type="protein sequence ID" value="OOS05864.1"/>
    <property type="molecule type" value="Genomic_DNA"/>
</dbReference>
<dbReference type="Proteomes" id="UP000190023">
    <property type="component" value="Unassembled WGS sequence"/>
</dbReference>
<dbReference type="STRING" id="123822.B0188_03555"/>
<dbReference type="AlphaFoldDB" id="A0A1T0B6Z9"/>
<dbReference type="InterPro" id="IPR009057">
    <property type="entry name" value="Homeodomain-like_sf"/>
</dbReference>
<evidence type="ECO:0000259" key="1">
    <source>
        <dbReference type="Pfam" id="PF08765"/>
    </source>
</evidence>
<organism evidence="2 3">
    <name type="scientific">[Haemophilus] felis</name>
    <dbReference type="NCBI Taxonomy" id="123822"/>
    <lineage>
        <taxon>Bacteria</taxon>
        <taxon>Pseudomonadati</taxon>
        <taxon>Pseudomonadota</taxon>
        <taxon>Gammaproteobacteria</taxon>
        <taxon>Pasteurellales</taxon>
        <taxon>Pasteurellaceae</taxon>
    </lineage>
</organism>
<dbReference type="PANTHER" id="PTHR37812:SF1">
    <property type="entry name" value="MU-LIKE PROPHAGE FLUMU PROTEIN C"/>
    <property type="match status" value="1"/>
</dbReference>
<keyword evidence="3" id="KW-1185">Reference proteome</keyword>
<dbReference type="InterPro" id="IPR052411">
    <property type="entry name" value="c-mor_Regulatory_Protein"/>
</dbReference>
<comment type="caution">
    <text evidence="2">The sequence shown here is derived from an EMBL/GenBank/DDBJ whole genome shotgun (WGS) entry which is preliminary data.</text>
</comment>
<dbReference type="PANTHER" id="PTHR37812">
    <property type="entry name" value="MU-LIKE PROPHAGE FLUMU PROTEIN C"/>
    <property type="match status" value="1"/>
</dbReference>
<gene>
    <name evidence="2" type="ORF">B0188_03555</name>
</gene>
<evidence type="ECO:0000313" key="2">
    <source>
        <dbReference type="EMBL" id="OOS05864.1"/>
    </source>
</evidence>
<dbReference type="SUPFAM" id="SSF46689">
    <property type="entry name" value="Homeodomain-like"/>
    <property type="match status" value="1"/>
</dbReference>
<evidence type="ECO:0000313" key="3">
    <source>
        <dbReference type="Proteomes" id="UP000190023"/>
    </source>
</evidence>
<name>A0A1T0B6Z9_9PAST</name>
<reference evidence="2 3" key="1">
    <citation type="submission" date="2017-02" db="EMBL/GenBank/DDBJ databases">
        <title>Draft genome sequence of Haemophilus felis CCUG 31170 type strain.</title>
        <authorList>
            <person name="Engstrom-Jakobsson H."/>
            <person name="Salva-Serra F."/>
            <person name="Thorell K."/>
            <person name="Gonzales-Siles L."/>
            <person name="Karlsson R."/>
            <person name="Boulund F."/>
            <person name="Engstrand L."/>
            <person name="Kristiansson E."/>
            <person name="Moore E."/>
        </authorList>
    </citation>
    <scope>NUCLEOTIDE SEQUENCE [LARGE SCALE GENOMIC DNA]</scope>
    <source>
        <strain evidence="2 3">CCUG 31170</strain>
    </source>
</reference>
<dbReference type="OrthoDB" id="6387485at2"/>
<feature type="domain" description="Mor transcription activator" evidence="1">
    <location>
        <begin position="35"/>
        <end position="139"/>
    </location>
</feature>
<protein>
    <submittedName>
        <fullName evidence="2">Transcriptional regulator</fullName>
    </submittedName>
</protein>